<organism evidence="1 2">
    <name type="scientific">Amycolatopsis carbonis</name>
    <dbReference type="NCBI Taxonomy" id="715471"/>
    <lineage>
        <taxon>Bacteria</taxon>
        <taxon>Bacillati</taxon>
        <taxon>Actinomycetota</taxon>
        <taxon>Actinomycetes</taxon>
        <taxon>Pseudonocardiales</taxon>
        <taxon>Pseudonocardiaceae</taxon>
        <taxon>Amycolatopsis</taxon>
    </lineage>
</organism>
<dbReference type="AlphaFoldDB" id="A0A9Y2IRS8"/>
<gene>
    <name evidence="1" type="ORF">QRX50_24085</name>
</gene>
<reference evidence="1 2" key="1">
    <citation type="submission" date="2023-06" db="EMBL/GenBank/DDBJ databases">
        <authorList>
            <person name="Oyuntsetseg B."/>
            <person name="Kim S.B."/>
        </authorList>
    </citation>
    <scope>NUCLEOTIDE SEQUENCE [LARGE SCALE GENOMIC DNA]</scope>
    <source>
        <strain evidence="1 2">2-15</strain>
    </source>
</reference>
<dbReference type="RefSeq" id="WP_285974161.1">
    <property type="nucleotide sequence ID" value="NZ_CP127294.1"/>
</dbReference>
<name>A0A9Y2IRS8_9PSEU</name>
<keyword evidence="2" id="KW-1185">Reference proteome</keyword>
<accession>A0A9Y2IRS8</accession>
<evidence type="ECO:0000313" key="1">
    <source>
        <dbReference type="EMBL" id="WIX83613.1"/>
    </source>
</evidence>
<protein>
    <submittedName>
        <fullName evidence="1">Uncharacterized protein</fullName>
    </submittedName>
</protein>
<dbReference type="EMBL" id="CP127294">
    <property type="protein sequence ID" value="WIX83613.1"/>
    <property type="molecule type" value="Genomic_DNA"/>
</dbReference>
<evidence type="ECO:0000313" key="2">
    <source>
        <dbReference type="Proteomes" id="UP001236014"/>
    </source>
</evidence>
<dbReference type="KEGG" id="acab:QRX50_24085"/>
<proteinExistence type="predicted"/>
<dbReference type="Proteomes" id="UP001236014">
    <property type="component" value="Chromosome"/>
</dbReference>
<sequence length="54" mass="6320">MWIDVLVLASLARRPVHGCELRRKVEETVSRRWRRCTPERYWLGSFCALASATS</sequence>